<keyword evidence="3" id="KW-1185">Reference proteome</keyword>
<sequence>MPLPAAAALLSSLLLVGLAGFQLVLALGAPYGAWAWGGRHEGALPERLRLGSALSAPLLLGMAIILGIRGGILYPQWQLAMLPAAWIVFLFLITSAFANLRSASPRERRTMGPLSLVLAGLALIVAWG</sequence>
<feature type="transmembrane region" description="Helical" evidence="1">
    <location>
        <begin position="50"/>
        <end position="68"/>
    </location>
</feature>
<keyword evidence="1" id="KW-1133">Transmembrane helix</keyword>
<keyword evidence="1" id="KW-0812">Transmembrane</keyword>
<name>A0A433XER6_9HYPH</name>
<evidence type="ECO:0000313" key="2">
    <source>
        <dbReference type="EMBL" id="RUT32591.1"/>
    </source>
</evidence>
<evidence type="ECO:0000256" key="1">
    <source>
        <dbReference type="SAM" id="Phobius"/>
    </source>
</evidence>
<dbReference type="Proteomes" id="UP000281547">
    <property type="component" value="Unassembled WGS sequence"/>
</dbReference>
<proteinExistence type="predicted"/>
<protein>
    <submittedName>
        <fullName evidence="2">Uncharacterized protein</fullName>
    </submittedName>
</protein>
<dbReference type="OrthoDB" id="1524823at2"/>
<reference evidence="2 3" key="1">
    <citation type="journal article" date="2016" name="Int. J. Syst. Evol. Microbiol.">
        <title>Arsenicitalea aurantiaca gen. nov., sp. nov., a new member of the family Hyphomicrobiaceae, isolated from high-arsenic sediment.</title>
        <authorList>
            <person name="Mu Y."/>
            <person name="Zhou L."/>
            <person name="Zeng X.C."/>
            <person name="Liu L."/>
            <person name="Pan Y."/>
            <person name="Chen X."/>
            <person name="Wang J."/>
            <person name="Li S."/>
            <person name="Li W.J."/>
            <person name="Wang Y."/>
        </authorList>
    </citation>
    <scope>NUCLEOTIDE SEQUENCE [LARGE SCALE GENOMIC DNA]</scope>
    <source>
        <strain evidence="2 3">42-50</strain>
    </source>
</reference>
<feature type="transmembrane region" description="Helical" evidence="1">
    <location>
        <begin position="110"/>
        <end position="127"/>
    </location>
</feature>
<dbReference type="AlphaFoldDB" id="A0A433XER6"/>
<accession>A0A433XER6</accession>
<dbReference type="RefSeq" id="WP_127187548.1">
    <property type="nucleotide sequence ID" value="NZ_RZNJ01000002.1"/>
</dbReference>
<dbReference type="EMBL" id="RZNJ01000002">
    <property type="protein sequence ID" value="RUT32591.1"/>
    <property type="molecule type" value="Genomic_DNA"/>
</dbReference>
<comment type="caution">
    <text evidence="2">The sequence shown here is derived from an EMBL/GenBank/DDBJ whole genome shotgun (WGS) entry which is preliminary data.</text>
</comment>
<keyword evidence="1" id="KW-0472">Membrane</keyword>
<gene>
    <name evidence="2" type="ORF">EMQ25_05415</name>
</gene>
<feature type="transmembrane region" description="Helical" evidence="1">
    <location>
        <begin position="80"/>
        <end position="98"/>
    </location>
</feature>
<evidence type="ECO:0000313" key="3">
    <source>
        <dbReference type="Proteomes" id="UP000281547"/>
    </source>
</evidence>
<organism evidence="2 3">
    <name type="scientific">Arsenicitalea aurantiaca</name>
    <dbReference type="NCBI Taxonomy" id="1783274"/>
    <lineage>
        <taxon>Bacteria</taxon>
        <taxon>Pseudomonadati</taxon>
        <taxon>Pseudomonadota</taxon>
        <taxon>Alphaproteobacteria</taxon>
        <taxon>Hyphomicrobiales</taxon>
        <taxon>Devosiaceae</taxon>
        <taxon>Arsenicitalea</taxon>
    </lineage>
</organism>